<name>A0A381QJM5_9ZZZZ</name>
<gene>
    <name evidence="1" type="ORF">METZ01_LOCUS32396</name>
</gene>
<dbReference type="AlphaFoldDB" id="A0A381QJM5"/>
<accession>A0A381QJM5</accession>
<evidence type="ECO:0000313" key="1">
    <source>
        <dbReference type="EMBL" id="SUZ79542.1"/>
    </source>
</evidence>
<proteinExistence type="predicted"/>
<organism evidence="1">
    <name type="scientific">marine metagenome</name>
    <dbReference type="NCBI Taxonomy" id="408172"/>
    <lineage>
        <taxon>unclassified sequences</taxon>
        <taxon>metagenomes</taxon>
        <taxon>ecological metagenomes</taxon>
    </lineage>
</organism>
<sequence>MIFGLVFATSGGLGLLPRVFVVAK</sequence>
<protein>
    <submittedName>
        <fullName evidence="1">Uncharacterized protein</fullName>
    </submittedName>
</protein>
<reference evidence="1" key="1">
    <citation type="submission" date="2018-05" db="EMBL/GenBank/DDBJ databases">
        <authorList>
            <person name="Lanie J.A."/>
            <person name="Ng W.-L."/>
            <person name="Kazmierczak K.M."/>
            <person name="Andrzejewski T.M."/>
            <person name="Davidsen T.M."/>
            <person name="Wayne K.J."/>
            <person name="Tettelin H."/>
            <person name="Glass J.I."/>
            <person name="Rusch D."/>
            <person name="Podicherti R."/>
            <person name="Tsui H.-C.T."/>
            <person name="Winkler M.E."/>
        </authorList>
    </citation>
    <scope>NUCLEOTIDE SEQUENCE</scope>
</reference>
<dbReference type="EMBL" id="UINC01001391">
    <property type="protein sequence ID" value="SUZ79542.1"/>
    <property type="molecule type" value="Genomic_DNA"/>
</dbReference>